<accession>G4YK00</accession>
<evidence type="ECO:0000259" key="4">
    <source>
        <dbReference type="SMART" id="SM00382"/>
    </source>
</evidence>
<dbReference type="InterPro" id="IPR003959">
    <property type="entry name" value="ATPase_AAA_core"/>
</dbReference>
<dbReference type="GeneID" id="20643047"/>
<dbReference type="RefSeq" id="XP_009514407.1">
    <property type="nucleotide sequence ID" value="XM_009516112.1"/>
</dbReference>
<reference evidence="5 6" key="1">
    <citation type="journal article" date="2006" name="Science">
        <title>Phytophthora genome sequences uncover evolutionary origins and mechanisms of pathogenesis.</title>
        <authorList>
            <person name="Tyler B.M."/>
            <person name="Tripathy S."/>
            <person name="Zhang X."/>
            <person name="Dehal P."/>
            <person name="Jiang R.H."/>
            <person name="Aerts A."/>
            <person name="Arredondo F.D."/>
            <person name="Baxter L."/>
            <person name="Bensasson D."/>
            <person name="Beynon J.L."/>
            <person name="Chapman J."/>
            <person name="Damasceno C.M."/>
            <person name="Dorrance A.E."/>
            <person name="Dou D."/>
            <person name="Dickerman A.W."/>
            <person name="Dubchak I.L."/>
            <person name="Garbelotto M."/>
            <person name="Gijzen M."/>
            <person name="Gordon S.G."/>
            <person name="Govers F."/>
            <person name="Grunwald N.J."/>
            <person name="Huang W."/>
            <person name="Ivors K.L."/>
            <person name="Jones R.W."/>
            <person name="Kamoun S."/>
            <person name="Krampis K."/>
            <person name="Lamour K.H."/>
            <person name="Lee M.K."/>
            <person name="McDonald W.H."/>
            <person name="Medina M."/>
            <person name="Meijer H.J."/>
            <person name="Nordberg E.K."/>
            <person name="Maclean D.J."/>
            <person name="Ospina-Giraldo M.D."/>
            <person name="Morris P.F."/>
            <person name="Phuntumart V."/>
            <person name="Putnam N.H."/>
            <person name="Rash S."/>
            <person name="Rose J.K."/>
            <person name="Sakihama Y."/>
            <person name="Salamov A.A."/>
            <person name="Savidor A."/>
            <person name="Scheuring C.F."/>
            <person name="Smith B.M."/>
            <person name="Sobral B.W."/>
            <person name="Terry A."/>
            <person name="Torto-Alalibo T.A."/>
            <person name="Win J."/>
            <person name="Xu Z."/>
            <person name="Zhang H."/>
            <person name="Grigoriev I.V."/>
            <person name="Rokhsar D.S."/>
            <person name="Boore J.L."/>
        </authorList>
    </citation>
    <scope>NUCLEOTIDE SEQUENCE [LARGE SCALE GENOMIC DNA]</scope>
    <source>
        <strain evidence="5 6">P6497</strain>
    </source>
</reference>
<dbReference type="OMA" id="YYYFGKK"/>
<keyword evidence="1" id="KW-0677">Repeat</keyword>
<feature type="domain" description="AAA+ ATPase" evidence="4">
    <location>
        <begin position="526"/>
        <end position="663"/>
    </location>
</feature>
<evidence type="ECO:0000256" key="2">
    <source>
        <dbReference type="ARBA" id="ARBA00022741"/>
    </source>
</evidence>
<dbReference type="EMBL" id="JH159151">
    <property type="protein sequence ID" value="EGZ27132.1"/>
    <property type="molecule type" value="Genomic_DNA"/>
</dbReference>
<dbReference type="GO" id="GO:0005524">
    <property type="term" value="F:ATP binding"/>
    <property type="evidence" value="ECO:0007669"/>
    <property type="project" value="UniProtKB-KW"/>
</dbReference>
<dbReference type="GO" id="GO:0016887">
    <property type="term" value="F:ATP hydrolysis activity"/>
    <property type="evidence" value="ECO:0007669"/>
    <property type="project" value="InterPro"/>
</dbReference>
<protein>
    <recommendedName>
        <fullName evidence="4">AAA+ ATPase domain-containing protein</fullName>
    </recommendedName>
</protein>
<dbReference type="PANTHER" id="PTHR23077">
    <property type="entry name" value="AAA-FAMILY ATPASE"/>
    <property type="match status" value="1"/>
</dbReference>
<keyword evidence="6" id="KW-1185">Reference proteome</keyword>
<organism evidence="5 6">
    <name type="scientific">Phytophthora sojae (strain P6497)</name>
    <name type="common">Soybean stem and root rot agent</name>
    <name type="synonym">Phytophthora megasperma f. sp. glycines</name>
    <dbReference type="NCBI Taxonomy" id="1094619"/>
    <lineage>
        <taxon>Eukaryota</taxon>
        <taxon>Sar</taxon>
        <taxon>Stramenopiles</taxon>
        <taxon>Oomycota</taxon>
        <taxon>Peronosporomycetes</taxon>
        <taxon>Peronosporales</taxon>
        <taxon>Peronosporaceae</taxon>
        <taxon>Phytophthora</taxon>
    </lineage>
</organism>
<dbReference type="SMR" id="G4YK00"/>
<dbReference type="InterPro" id="IPR041569">
    <property type="entry name" value="AAA_lid_3"/>
</dbReference>
<keyword evidence="2" id="KW-0547">Nucleotide-binding</keyword>
<dbReference type="PANTHER" id="PTHR23077:SF27">
    <property type="entry name" value="ATPASE FAMILY GENE 2 PROTEIN HOMOLOG A"/>
    <property type="match status" value="1"/>
</dbReference>
<dbReference type="InterPro" id="IPR003960">
    <property type="entry name" value="ATPase_AAA_CS"/>
</dbReference>
<dbReference type="FunFam" id="1.10.8.60:FF:000069">
    <property type="entry name" value="spermatogenesis-associated protein 5 isoform X1"/>
    <property type="match status" value="1"/>
</dbReference>
<dbReference type="InterPro" id="IPR003593">
    <property type="entry name" value="AAA+_ATPase"/>
</dbReference>
<dbReference type="GO" id="GO:0005737">
    <property type="term" value="C:cytoplasm"/>
    <property type="evidence" value="ECO:0007669"/>
    <property type="project" value="TreeGrafter"/>
</dbReference>
<dbReference type="InterPro" id="IPR050168">
    <property type="entry name" value="AAA_ATPase_domain"/>
</dbReference>
<dbReference type="Pfam" id="PF00004">
    <property type="entry name" value="AAA"/>
    <property type="match status" value="2"/>
</dbReference>
<dbReference type="SMART" id="SM00382">
    <property type="entry name" value="AAA"/>
    <property type="match status" value="2"/>
</dbReference>
<dbReference type="CDD" id="cd19503">
    <property type="entry name" value="RecA-like_CDC48_NLV2_r1-like"/>
    <property type="match status" value="1"/>
</dbReference>
<sequence>MELLEARVQFVRAGARSARTVSKVYLNPNDMAQFGLESGAYVTLHTSDKVNDTPSLLLCGLAWPMDKIKRRGVGLSSMWEAAVAEQQVETVTVQILQNSSAVAKSVALRLVSRASTRKQKLSEKERTLLTRCISAMIDGALVHSGALISLPLHGVNSVFRVEKVDGGSGDNQSIVSIAAAKTALTVSWEEKQEELVVEKKSVGPTEAAGKAKQDGFSAIGGLHEELKAIREVVEQPLTNPETFERFGLPAPKGVLLFGPPGTGKTLIARTLARELNARVFTINGPEVVSKFVGESEANLRAVFAQAAREAPSLVFIDELDAICPKRDSRVGDMERRLVATLLTLMDGLSASRQVVVLAATNRPNSLDPAVRRPGRFDREVEIGIPRAKDRLAILRVALRRLPHKLTNSELQELSSSAHGYVGADLSALCKEAALLALHRAFADNAQSTGAVLASSDSLPAFEVTLSDLKLAMRGIRPSALREISVDVPRVLWNDIGGQDALKQALREAVEWPLQHPEAFTRMGIRPPKGVLLYGPPGCSKTLAAKALATESGMNFIAIKGPELFSKWVGESEQQVREVFRKARAASPTVVFFDEIDALASTRGSGGGSGASDRVLSQLLTELDGLEPLKRVLVVAATNRPDLLDPALMRPGRIDRALYVSPPDVPVREQILQIHTRKTPLASDVSLAELAIATARFSGAELQALCREAALHAVEEDRAAVNVAKRHFVRALSIVTPQIDDRMLAFFERFRDGQRR</sequence>
<dbReference type="Pfam" id="PF17862">
    <property type="entry name" value="AAA_lid_3"/>
    <property type="match status" value="2"/>
</dbReference>
<dbReference type="InterPro" id="IPR027417">
    <property type="entry name" value="P-loop_NTPase"/>
</dbReference>
<dbReference type="Proteomes" id="UP000002640">
    <property type="component" value="Unassembled WGS sequence"/>
</dbReference>
<evidence type="ECO:0000313" key="5">
    <source>
        <dbReference type="EMBL" id="EGZ27132.1"/>
    </source>
</evidence>
<gene>
    <name evidence="5" type="ORF">PHYSODRAFT_308554</name>
</gene>
<keyword evidence="3" id="KW-0067">ATP-binding</keyword>
<name>G4YK00_PHYSP</name>
<dbReference type="PROSITE" id="PS00674">
    <property type="entry name" value="AAA"/>
    <property type="match status" value="2"/>
</dbReference>
<dbReference type="FunFam" id="3.40.50.300:FF:000018">
    <property type="entry name" value="Cell division control 48"/>
    <property type="match status" value="1"/>
</dbReference>
<dbReference type="InParanoid" id="G4YK00"/>
<dbReference type="FunFam" id="1.10.8.60:FF:000133">
    <property type="entry name" value="AAA family ATPase"/>
    <property type="match status" value="1"/>
</dbReference>
<evidence type="ECO:0000256" key="3">
    <source>
        <dbReference type="ARBA" id="ARBA00022840"/>
    </source>
</evidence>
<dbReference type="Gene3D" id="3.40.50.300">
    <property type="entry name" value="P-loop containing nucleotide triphosphate hydrolases"/>
    <property type="match status" value="2"/>
</dbReference>
<evidence type="ECO:0000313" key="6">
    <source>
        <dbReference type="Proteomes" id="UP000002640"/>
    </source>
</evidence>
<feature type="domain" description="AAA+ ATPase" evidence="4">
    <location>
        <begin position="250"/>
        <end position="386"/>
    </location>
</feature>
<dbReference type="KEGG" id="psoj:PHYSODRAFT_308554"/>
<evidence type="ECO:0000256" key="1">
    <source>
        <dbReference type="ARBA" id="ARBA00022737"/>
    </source>
</evidence>
<dbReference type="FunFam" id="3.40.50.300:FF:001985">
    <property type="entry name" value="Chromosome 9, whole genome shotgun sequence"/>
    <property type="match status" value="1"/>
</dbReference>
<dbReference type="Gene3D" id="1.10.8.60">
    <property type="match status" value="2"/>
</dbReference>
<dbReference type="STRING" id="1094619.G4YK00"/>
<dbReference type="AlphaFoldDB" id="G4YK00"/>
<dbReference type="CDD" id="cd19511">
    <property type="entry name" value="RecA-like_CDC48_r2-like"/>
    <property type="match status" value="1"/>
</dbReference>
<dbReference type="SUPFAM" id="SSF52540">
    <property type="entry name" value="P-loop containing nucleoside triphosphate hydrolases"/>
    <property type="match status" value="2"/>
</dbReference>
<proteinExistence type="predicted"/>